<dbReference type="EMBL" id="MQWD01000001">
    <property type="protein sequence ID" value="PAP78084.1"/>
    <property type="molecule type" value="Genomic_DNA"/>
</dbReference>
<feature type="domain" description="Bacterial sugar transferase" evidence="8">
    <location>
        <begin position="292"/>
        <end position="472"/>
    </location>
</feature>
<proteinExistence type="inferred from homology"/>
<dbReference type="PANTHER" id="PTHR30576">
    <property type="entry name" value="COLANIC BIOSYNTHESIS UDP-GLUCOSE LIPID CARRIER TRANSFERASE"/>
    <property type="match status" value="1"/>
</dbReference>
<evidence type="ECO:0000259" key="8">
    <source>
        <dbReference type="Pfam" id="PF02397"/>
    </source>
</evidence>
<dbReference type="RefSeq" id="WP_095511758.1">
    <property type="nucleotide sequence ID" value="NZ_MQWD01000001.1"/>
</dbReference>
<evidence type="ECO:0000256" key="6">
    <source>
        <dbReference type="ARBA" id="ARBA00023136"/>
    </source>
</evidence>
<comment type="subcellular location">
    <subcellularLocation>
        <location evidence="1">Membrane</location>
        <topology evidence="1">Multi-pass membrane protein</topology>
    </subcellularLocation>
</comment>
<comment type="caution">
    <text evidence="9">The sequence shown here is derived from an EMBL/GenBank/DDBJ whole genome shotgun (WGS) entry which is preliminary data.</text>
</comment>
<keyword evidence="10" id="KW-1185">Reference proteome</keyword>
<dbReference type="Pfam" id="PF02397">
    <property type="entry name" value="Bac_transf"/>
    <property type="match status" value="1"/>
</dbReference>
<evidence type="ECO:0000256" key="3">
    <source>
        <dbReference type="ARBA" id="ARBA00022679"/>
    </source>
</evidence>
<comment type="similarity">
    <text evidence="2">Belongs to the bacterial sugar transferase family.</text>
</comment>
<protein>
    <submittedName>
        <fullName evidence="9">Undecaprenyl-phosphate glucose phosphotransferase</fullName>
    </submittedName>
</protein>
<evidence type="ECO:0000256" key="7">
    <source>
        <dbReference type="SAM" id="Phobius"/>
    </source>
</evidence>
<dbReference type="GO" id="GO:0016020">
    <property type="term" value="C:membrane"/>
    <property type="evidence" value="ECO:0007669"/>
    <property type="project" value="UniProtKB-SubCell"/>
</dbReference>
<dbReference type="OrthoDB" id="9774190at2"/>
<sequence>MLRERSLLLQRLLFGADLALIALAWVIAWVVRFEVLTPPQWVPLSQYLGFLPFVLAVWAGVLLVSGLYRTRRAQRLTLVAYAVARAVALGLVVSLGALFFYREFSFSRLHVGLFALIASVLLVGLRFGIYTVLRRGRQSGKNVRRVLIVGAGKAGQRLARAFRHYPWMGFEVIGFLDDREGAVEAEPPDPLYPEVVERPDVLGPVSAVASLLDRHAPEGGGGIDMVYAALPLSAADKIQEVADACARHTAHLCLVPDLFGLDLLNSRISDVDGLPVIHLMDEAPLDIRQVIKRTGDVAFSLAALVLLAPVLAVIAVAVKLSSPGPVLYRQTRMGLNGQNFEILKFRSMPVDAEAKTGAVWSTKGETRATRVGSFLRRTSLDELPQFWNVLMGDMSVVGPRPERPALIEDFRHQIPGYMLRHKTKAGITGWAQVHGWRGDTSLTKRIEYDLYYIQNWSLWLDLKIVVMTVFKGFVHENAH</sequence>
<dbReference type="AlphaFoldDB" id="A0A271J4U8"/>
<evidence type="ECO:0000256" key="1">
    <source>
        <dbReference type="ARBA" id="ARBA00004141"/>
    </source>
</evidence>
<keyword evidence="4 7" id="KW-0812">Transmembrane</keyword>
<reference evidence="9 10" key="1">
    <citation type="submission" date="2016-11" db="EMBL/GenBank/DDBJ databases">
        <title>Study of marine rhodopsin-containing bacteria.</title>
        <authorList>
            <person name="Yoshizawa S."/>
            <person name="Kumagai Y."/>
            <person name="Kogure K."/>
        </authorList>
    </citation>
    <scope>NUCLEOTIDE SEQUENCE [LARGE SCALE GENOMIC DNA]</scope>
    <source>
        <strain evidence="9 10">SAORIC-28</strain>
    </source>
</reference>
<feature type="transmembrane region" description="Helical" evidence="7">
    <location>
        <begin position="113"/>
        <end position="133"/>
    </location>
</feature>
<dbReference type="InterPro" id="IPR036291">
    <property type="entry name" value="NAD(P)-bd_dom_sf"/>
</dbReference>
<dbReference type="InterPro" id="IPR017475">
    <property type="entry name" value="EPS_sugar_tfrase"/>
</dbReference>
<feature type="transmembrane region" description="Helical" evidence="7">
    <location>
        <begin position="44"/>
        <end position="64"/>
    </location>
</feature>
<name>A0A271J4U8_9BACT</name>
<dbReference type="InterPro" id="IPR003362">
    <property type="entry name" value="Bact_transf"/>
</dbReference>
<evidence type="ECO:0000256" key="4">
    <source>
        <dbReference type="ARBA" id="ARBA00022692"/>
    </source>
</evidence>
<evidence type="ECO:0000256" key="2">
    <source>
        <dbReference type="ARBA" id="ARBA00006464"/>
    </source>
</evidence>
<dbReference type="SUPFAM" id="SSF51735">
    <property type="entry name" value="NAD(P)-binding Rossmann-fold domains"/>
    <property type="match status" value="1"/>
</dbReference>
<keyword evidence="3 9" id="KW-0808">Transferase</keyword>
<dbReference type="Proteomes" id="UP000216339">
    <property type="component" value="Unassembled WGS sequence"/>
</dbReference>
<keyword evidence="5 7" id="KW-1133">Transmembrane helix</keyword>
<feature type="transmembrane region" description="Helical" evidence="7">
    <location>
        <begin position="76"/>
        <end position="101"/>
    </location>
</feature>
<dbReference type="Gene3D" id="3.40.50.720">
    <property type="entry name" value="NAD(P)-binding Rossmann-like Domain"/>
    <property type="match status" value="1"/>
</dbReference>
<dbReference type="NCBIfam" id="TIGR03025">
    <property type="entry name" value="EPS_sugtrans"/>
    <property type="match status" value="1"/>
</dbReference>
<evidence type="ECO:0000256" key="5">
    <source>
        <dbReference type="ARBA" id="ARBA00022989"/>
    </source>
</evidence>
<accession>A0A271J4U8</accession>
<dbReference type="InterPro" id="IPR017473">
    <property type="entry name" value="Undecaprenyl-P_gluc_Ptfrase"/>
</dbReference>
<evidence type="ECO:0000313" key="10">
    <source>
        <dbReference type="Proteomes" id="UP000216339"/>
    </source>
</evidence>
<gene>
    <name evidence="9" type="ORF">BSZ37_17400</name>
</gene>
<evidence type="ECO:0000313" key="9">
    <source>
        <dbReference type="EMBL" id="PAP78084.1"/>
    </source>
</evidence>
<keyword evidence="6 7" id="KW-0472">Membrane</keyword>
<organism evidence="9 10">
    <name type="scientific">Rubrivirga marina</name>
    <dbReference type="NCBI Taxonomy" id="1196024"/>
    <lineage>
        <taxon>Bacteria</taxon>
        <taxon>Pseudomonadati</taxon>
        <taxon>Rhodothermota</taxon>
        <taxon>Rhodothermia</taxon>
        <taxon>Rhodothermales</taxon>
        <taxon>Rubricoccaceae</taxon>
        <taxon>Rubrivirga</taxon>
    </lineage>
</organism>
<feature type="transmembrane region" description="Helical" evidence="7">
    <location>
        <begin position="297"/>
        <end position="318"/>
    </location>
</feature>
<dbReference type="Pfam" id="PF13727">
    <property type="entry name" value="CoA_binding_3"/>
    <property type="match status" value="1"/>
</dbReference>
<dbReference type="GO" id="GO:0016780">
    <property type="term" value="F:phosphotransferase activity, for other substituted phosphate groups"/>
    <property type="evidence" value="ECO:0007669"/>
    <property type="project" value="TreeGrafter"/>
</dbReference>
<feature type="transmembrane region" description="Helical" evidence="7">
    <location>
        <begin position="12"/>
        <end position="32"/>
    </location>
</feature>
<dbReference type="PANTHER" id="PTHR30576:SF0">
    <property type="entry name" value="UNDECAPRENYL-PHOSPHATE N-ACETYLGALACTOSAMINYL 1-PHOSPHATE TRANSFERASE-RELATED"/>
    <property type="match status" value="1"/>
</dbReference>
<dbReference type="NCBIfam" id="TIGR03023">
    <property type="entry name" value="WcaJ_sugtrans"/>
    <property type="match status" value="1"/>
</dbReference>